<organism evidence="3 4">
    <name type="scientific">Mumia zhuanghuii</name>
    <dbReference type="NCBI Taxonomy" id="2585211"/>
    <lineage>
        <taxon>Bacteria</taxon>
        <taxon>Bacillati</taxon>
        <taxon>Actinomycetota</taxon>
        <taxon>Actinomycetes</taxon>
        <taxon>Propionibacteriales</taxon>
        <taxon>Nocardioidaceae</taxon>
        <taxon>Mumia</taxon>
    </lineage>
</organism>
<proteinExistence type="predicted"/>
<evidence type="ECO:0000256" key="1">
    <source>
        <dbReference type="SAM" id="MobiDB-lite"/>
    </source>
</evidence>
<gene>
    <name evidence="3" type="ORF">FE697_012350</name>
</gene>
<keyword evidence="2" id="KW-0812">Transmembrane</keyword>
<feature type="compositionally biased region" description="Basic and acidic residues" evidence="1">
    <location>
        <begin position="1"/>
        <end position="10"/>
    </location>
</feature>
<dbReference type="EMBL" id="VDFQ02000003">
    <property type="protein sequence ID" value="KAA1422926.1"/>
    <property type="molecule type" value="Genomic_DNA"/>
</dbReference>
<evidence type="ECO:0000313" key="4">
    <source>
        <dbReference type="Proteomes" id="UP000307768"/>
    </source>
</evidence>
<feature type="compositionally biased region" description="Low complexity" evidence="1">
    <location>
        <begin position="79"/>
        <end position="97"/>
    </location>
</feature>
<evidence type="ECO:0000256" key="2">
    <source>
        <dbReference type="SAM" id="Phobius"/>
    </source>
</evidence>
<keyword evidence="2" id="KW-0472">Membrane</keyword>
<reference evidence="3 4" key="1">
    <citation type="submission" date="2019-09" db="EMBL/GenBank/DDBJ databases">
        <title>Mumia zhuanghuii sp. nov. isolated from the intestinal contents of plateau pika (Ochotona curzoniae) in the Qinghai-Tibet plateau of China.</title>
        <authorList>
            <person name="Tian Z."/>
        </authorList>
    </citation>
    <scope>NUCLEOTIDE SEQUENCE [LARGE SCALE GENOMIC DNA]</scope>
    <source>
        <strain evidence="4">350</strain>
    </source>
</reference>
<keyword evidence="2" id="KW-1133">Transmembrane helix</keyword>
<dbReference type="OrthoDB" id="9982685at2"/>
<feature type="region of interest" description="Disordered" evidence="1">
    <location>
        <begin position="79"/>
        <end position="98"/>
    </location>
</feature>
<dbReference type="Proteomes" id="UP000307768">
    <property type="component" value="Unassembled WGS sequence"/>
</dbReference>
<dbReference type="AlphaFoldDB" id="A0A5Q6RY91"/>
<sequence length="308" mass="32003">MSDEWKRRLDALAAQAPDGDELVDRWQRGRRRPSETPHRRLAPVLAVLVAATVVAVAAVGLSGLGGNPAGPAADRVAVTAGTAGDPPAPTAPGSDAPVSARAMTVQTREVGRGRLVVAVPVGWRAETPHCGTITTDGYYFWIGAARACRAAPSPGVVSVRIEALSAIPEGRPDPRADRVENGVAYGLGQRRDGIQDVAVIASAQEDVRIVVQGPPAAVRDVVSTARILPDGEITVPELTMGVSGGLPGATAEPTWLEIEKRLTKAGLRLDARTRGGAGAGDQRLRVTPPPGTVVEVGSVVRVDIVARR</sequence>
<dbReference type="RefSeq" id="WP_149769877.1">
    <property type="nucleotide sequence ID" value="NZ_VDFQ02000003.1"/>
</dbReference>
<evidence type="ECO:0000313" key="3">
    <source>
        <dbReference type="EMBL" id="KAA1422926.1"/>
    </source>
</evidence>
<comment type="caution">
    <text evidence="3">The sequence shown here is derived from an EMBL/GenBank/DDBJ whole genome shotgun (WGS) entry which is preliminary data.</text>
</comment>
<feature type="region of interest" description="Disordered" evidence="1">
    <location>
        <begin position="1"/>
        <end position="23"/>
    </location>
</feature>
<protein>
    <recommendedName>
        <fullName evidence="5">PASTA domain-containing protein</fullName>
    </recommendedName>
</protein>
<accession>A0A5Q6RY91</accession>
<feature type="transmembrane region" description="Helical" evidence="2">
    <location>
        <begin position="41"/>
        <end position="61"/>
    </location>
</feature>
<evidence type="ECO:0008006" key="5">
    <source>
        <dbReference type="Google" id="ProtNLM"/>
    </source>
</evidence>
<name>A0A5Q6RY91_9ACTN</name>